<dbReference type="Pfam" id="PF13639">
    <property type="entry name" value="zf-RING_2"/>
    <property type="match status" value="1"/>
</dbReference>
<dbReference type="Gene3D" id="3.30.40.10">
    <property type="entry name" value="Zinc/RING finger domain, C3HC4 (zinc finger)"/>
    <property type="match status" value="1"/>
</dbReference>
<dbReference type="InterPro" id="IPR001841">
    <property type="entry name" value="Znf_RING"/>
</dbReference>
<feature type="domain" description="RING-type" evidence="1">
    <location>
        <begin position="112"/>
        <end position="157"/>
    </location>
</feature>
<dbReference type="PANTHER" id="PTHR21540:SF0">
    <property type="entry name" value="PHD FAMILY PROTEIN"/>
    <property type="match status" value="1"/>
</dbReference>
<reference evidence="3" key="1">
    <citation type="journal article" date="2020" name="Nature">
        <title>Giant virus diversity and host interactions through global metagenomics.</title>
        <authorList>
            <person name="Schulz F."/>
            <person name="Roux S."/>
            <person name="Paez-Espino D."/>
            <person name="Jungbluth S."/>
            <person name="Walsh D.A."/>
            <person name="Denef V.J."/>
            <person name="McMahon K.D."/>
            <person name="Konstantinidis K.T."/>
            <person name="Eloe-Fadrosh E.A."/>
            <person name="Kyrpides N.C."/>
            <person name="Woyke T."/>
        </authorList>
    </citation>
    <scope>NUCLEOTIDE SEQUENCE</scope>
    <source>
        <strain evidence="3">GVMAG-M-3300020192-26</strain>
    </source>
</reference>
<dbReference type="SUPFAM" id="SSF57850">
    <property type="entry name" value="RING/U-box"/>
    <property type="match status" value="1"/>
</dbReference>
<evidence type="ECO:0000259" key="1">
    <source>
        <dbReference type="PROSITE" id="PS50089"/>
    </source>
</evidence>
<dbReference type="PROSITE" id="PS50089">
    <property type="entry name" value="ZF_RING_2"/>
    <property type="match status" value="1"/>
</dbReference>
<proteinExistence type="predicted"/>
<dbReference type="PANTHER" id="PTHR21540">
    <property type="entry name" value="RING FINGER AND SWIM DOMAIN-CONTAINING PROTEIN 2"/>
    <property type="match status" value="1"/>
</dbReference>
<dbReference type="InterPro" id="IPR013083">
    <property type="entry name" value="Znf_RING/FYVE/PHD"/>
</dbReference>
<dbReference type="InterPro" id="IPR039903">
    <property type="entry name" value="Zswim2"/>
</dbReference>
<name>A0A6C0CCJ7_9ZZZZ</name>
<dbReference type="Pfam" id="PF04434">
    <property type="entry name" value="SWIM"/>
    <property type="match status" value="1"/>
</dbReference>
<protein>
    <submittedName>
        <fullName evidence="3">Uncharacterized protein</fullName>
    </submittedName>
</protein>
<dbReference type="PROSITE" id="PS50966">
    <property type="entry name" value="ZF_SWIM"/>
    <property type="match status" value="1"/>
</dbReference>
<sequence>MVKKSEFERKFIVLGASGNKYSVKIGVDSCCTCPDFENNDNICKHMYFIVLRILNSKITQKKYSKNVLKKMFDNIPSFLEDDLFVDSKAQNNFQKNNKKEIAFVQQKFDDNCPVCLEGIKKNQSLYYCKYQCGKSVHKKCFNIWIKKTNRSKCLFCSYDWPNNDDNESSSE</sequence>
<organism evidence="3">
    <name type="scientific">viral metagenome</name>
    <dbReference type="NCBI Taxonomy" id="1070528"/>
    <lineage>
        <taxon>unclassified sequences</taxon>
        <taxon>metagenomes</taxon>
        <taxon>organismal metagenomes</taxon>
    </lineage>
</organism>
<dbReference type="GO" id="GO:0008270">
    <property type="term" value="F:zinc ion binding"/>
    <property type="evidence" value="ECO:0007669"/>
    <property type="project" value="InterPro"/>
</dbReference>
<dbReference type="InterPro" id="IPR007527">
    <property type="entry name" value="Znf_SWIM"/>
</dbReference>
<accession>A0A6C0CCJ7</accession>
<dbReference type="EMBL" id="MN739377">
    <property type="protein sequence ID" value="QHT01570.1"/>
    <property type="molecule type" value="Genomic_DNA"/>
</dbReference>
<evidence type="ECO:0000259" key="2">
    <source>
        <dbReference type="PROSITE" id="PS50966"/>
    </source>
</evidence>
<evidence type="ECO:0000313" key="3">
    <source>
        <dbReference type="EMBL" id="QHT01570.1"/>
    </source>
</evidence>
<feature type="domain" description="SWIM-type" evidence="2">
    <location>
        <begin position="21"/>
        <end position="54"/>
    </location>
</feature>
<dbReference type="GO" id="GO:0061630">
    <property type="term" value="F:ubiquitin protein ligase activity"/>
    <property type="evidence" value="ECO:0007669"/>
    <property type="project" value="InterPro"/>
</dbReference>
<dbReference type="AlphaFoldDB" id="A0A6C0CCJ7"/>